<gene>
    <name evidence="1" type="ORF">BAAM0483_02320</name>
</gene>
<proteinExistence type="predicted"/>
<dbReference type="EMBL" id="AWFK01000004">
    <property type="protein sequence ID" value="KOA51088.1"/>
    <property type="molecule type" value="Genomic_DNA"/>
</dbReference>
<evidence type="ECO:0000313" key="2">
    <source>
        <dbReference type="Proteomes" id="UP000037239"/>
    </source>
</evidence>
<dbReference type="AlphaFoldDB" id="A0AB34TAF7"/>
<sequence length="38" mass="4344">MPKFSNAEITMTTTSILRWNDQAQPSLNSVRKDCRSIC</sequence>
<protein>
    <submittedName>
        <fullName evidence="1">Uncharacterized protein</fullName>
    </submittedName>
</protein>
<evidence type="ECO:0000313" key="1">
    <source>
        <dbReference type="EMBL" id="KOA51088.1"/>
    </source>
</evidence>
<name>A0AB34TAF7_9BIFI</name>
<dbReference type="Proteomes" id="UP000037239">
    <property type="component" value="Unassembled WGS sequence"/>
</dbReference>
<comment type="caution">
    <text evidence="1">The sequence shown here is derived from an EMBL/GenBank/DDBJ whole genome shotgun (WGS) entry which is preliminary data.</text>
</comment>
<organism evidence="1 2">
    <name type="scientific">Bifidobacterium animalis subsp. animalis MCC 0483</name>
    <dbReference type="NCBI Taxonomy" id="1365955"/>
    <lineage>
        <taxon>Bacteria</taxon>
        <taxon>Bacillati</taxon>
        <taxon>Actinomycetota</taxon>
        <taxon>Actinomycetes</taxon>
        <taxon>Bifidobacteriales</taxon>
        <taxon>Bifidobacteriaceae</taxon>
        <taxon>Bifidobacterium</taxon>
    </lineage>
</organism>
<reference evidence="1 2" key="1">
    <citation type="journal article" date="2015" name="Int J Genomics">
        <title>Comparative Genomics Revealed Genetic Diversity and Species/Strain-Level Differences in Carbohydrate Metabolism of Three Probiotic Bifidobacterial Species.</title>
        <authorList>
            <person name="Odamaki T."/>
            <person name="Horigome A."/>
            <person name="Sugahara H."/>
            <person name="Hashikura N."/>
            <person name="Minami J."/>
            <person name="Xiao J.Z."/>
            <person name="Abe F."/>
        </authorList>
    </citation>
    <scope>NUCLEOTIDE SEQUENCE [LARGE SCALE GENOMIC DNA]</scope>
    <source>
        <strain evidence="1 2">MCC 0483</strain>
    </source>
</reference>
<accession>A0AB34TAF7</accession>